<accession>A0A1I8FLS1</accession>
<dbReference type="AlphaFoldDB" id="A0A1I8FLS1"/>
<organism evidence="2 3">
    <name type="scientific">Macrostomum lignano</name>
    <dbReference type="NCBI Taxonomy" id="282301"/>
    <lineage>
        <taxon>Eukaryota</taxon>
        <taxon>Metazoa</taxon>
        <taxon>Spiralia</taxon>
        <taxon>Lophotrochozoa</taxon>
        <taxon>Platyhelminthes</taxon>
        <taxon>Rhabditophora</taxon>
        <taxon>Macrostomorpha</taxon>
        <taxon>Macrostomida</taxon>
        <taxon>Macrostomidae</taxon>
        <taxon>Macrostomum</taxon>
    </lineage>
</organism>
<evidence type="ECO:0000313" key="2">
    <source>
        <dbReference type="Proteomes" id="UP000095280"/>
    </source>
</evidence>
<evidence type="ECO:0000256" key="1">
    <source>
        <dbReference type="SAM" id="MobiDB-lite"/>
    </source>
</evidence>
<evidence type="ECO:0000313" key="3">
    <source>
        <dbReference type="WBParaSite" id="maker-unitig_39087-snap-gene-0.0-mRNA-1"/>
    </source>
</evidence>
<keyword evidence="2" id="KW-1185">Reference proteome</keyword>
<protein>
    <submittedName>
        <fullName evidence="3">Clade I nitrous oxide reductase</fullName>
    </submittedName>
</protein>
<sequence length="82" mass="9397">TAESDAQVTGEVHASARQQRQATVTWPEISLRKRRRGSVIRCAHRRQPEPAQCPAAAGFWRTASTHHRLGSDCLRRHRRHLH</sequence>
<name>A0A1I8FLS1_9PLAT</name>
<dbReference type="Proteomes" id="UP000095280">
    <property type="component" value="Unplaced"/>
</dbReference>
<proteinExistence type="predicted"/>
<feature type="region of interest" description="Disordered" evidence="1">
    <location>
        <begin position="1"/>
        <end position="22"/>
    </location>
</feature>
<reference evidence="3" key="1">
    <citation type="submission" date="2016-11" db="UniProtKB">
        <authorList>
            <consortium name="WormBaseParasite"/>
        </authorList>
    </citation>
    <scope>IDENTIFICATION</scope>
</reference>
<dbReference type="WBParaSite" id="maker-unitig_39087-snap-gene-0.0-mRNA-1">
    <property type="protein sequence ID" value="maker-unitig_39087-snap-gene-0.0-mRNA-1"/>
    <property type="gene ID" value="maker-unitig_39087-snap-gene-0.0"/>
</dbReference>